<dbReference type="AlphaFoldDB" id="A0A4Z2EZD4"/>
<sequence length="236" mass="25383">MARWSPPSARSAMRSTHCTMRVHARASSCAIHKTCSSACIMSLATSEMRSPSCRPHRGVTGVTRGLVSRSTRCVTKMTSMTSVKSAALLVKASSCRPRGRALELLTGIWKTKKGGADVGVQTPACRRRSADVGLQTPACRRCWVTCVSWCSARVTSLAYGQRRPARSQLRHAFFAFFSLALFFASRPERRGEAGAEPAGAESASAGAQGRKARTPANVFGHLRDIGQRVVARQTAA</sequence>
<dbReference type="Proteomes" id="UP000314294">
    <property type="component" value="Unassembled WGS sequence"/>
</dbReference>
<proteinExistence type="predicted"/>
<evidence type="ECO:0000313" key="2">
    <source>
        <dbReference type="EMBL" id="TNN34219.1"/>
    </source>
</evidence>
<evidence type="ECO:0000256" key="1">
    <source>
        <dbReference type="SAM" id="MobiDB-lite"/>
    </source>
</evidence>
<name>A0A4Z2EZD4_9TELE</name>
<organism evidence="2 3">
    <name type="scientific">Liparis tanakae</name>
    <name type="common">Tanaka's snailfish</name>
    <dbReference type="NCBI Taxonomy" id="230148"/>
    <lineage>
        <taxon>Eukaryota</taxon>
        <taxon>Metazoa</taxon>
        <taxon>Chordata</taxon>
        <taxon>Craniata</taxon>
        <taxon>Vertebrata</taxon>
        <taxon>Euteleostomi</taxon>
        <taxon>Actinopterygii</taxon>
        <taxon>Neopterygii</taxon>
        <taxon>Teleostei</taxon>
        <taxon>Neoteleostei</taxon>
        <taxon>Acanthomorphata</taxon>
        <taxon>Eupercaria</taxon>
        <taxon>Perciformes</taxon>
        <taxon>Cottioidei</taxon>
        <taxon>Cottales</taxon>
        <taxon>Liparidae</taxon>
        <taxon>Liparis</taxon>
    </lineage>
</organism>
<feature type="compositionally biased region" description="Low complexity" evidence="1">
    <location>
        <begin position="194"/>
        <end position="207"/>
    </location>
</feature>
<evidence type="ECO:0000313" key="3">
    <source>
        <dbReference type="Proteomes" id="UP000314294"/>
    </source>
</evidence>
<accession>A0A4Z2EZD4</accession>
<reference evidence="2 3" key="1">
    <citation type="submission" date="2019-03" db="EMBL/GenBank/DDBJ databases">
        <title>First draft genome of Liparis tanakae, snailfish: a comprehensive survey of snailfish specific genes.</title>
        <authorList>
            <person name="Kim W."/>
            <person name="Song I."/>
            <person name="Jeong J.-H."/>
            <person name="Kim D."/>
            <person name="Kim S."/>
            <person name="Ryu S."/>
            <person name="Song J.Y."/>
            <person name="Lee S.K."/>
        </authorList>
    </citation>
    <scope>NUCLEOTIDE SEQUENCE [LARGE SCALE GENOMIC DNA]</scope>
    <source>
        <tissue evidence="2">Muscle</tissue>
    </source>
</reference>
<gene>
    <name evidence="2" type="ORF">EYF80_055622</name>
</gene>
<feature type="region of interest" description="Disordered" evidence="1">
    <location>
        <begin position="192"/>
        <end position="212"/>
    </location>
</feature>
<dbReference type="EMBL" id="SRLO01002016">
    <property type="protein sequence ID" value="TNN34219.1"/>
    <property type="molecule type" value="Genomic_DNA"/>
</dbReference>
<comment type="caution">
    <text evidence="2">The sequence shown here is derived from an EMBL/GenBank/DDBJ whole genome shotgun (WGS) entry which is preliminary data.</text>
</comment>
<keyword evidence="3" id="KW-1185">Reference proteome</keyword>
<protein>
    <submittedName>
        <fullName evidence="2">Uncharacterized protein</fullName>
    </submittedName>
</protein>